<proteinExistence type="predicted"/>
<comment type="caution">
    <text evidence="4">The sequence shown here is derived from an EMBL/GenBank/DDBJ whole genome shotgun (WGS) entry which is preliminary data.</text>
</comment>
<keyword evidence="5" id="KW-1185">Reference proteome</keyword>
<dbReference type="Pfam" id="PF00497">
    <property type="entry name" value="SBP_bac_3"/>
    <property type="match status" value="1"/>
</dbReference>
<evidence type="ECO:0000259" key="3">
    <source>
        <dbReference type="SMART" id="SM00062"/>
    </source>
</evidence>
<name>A0A7C8G016_9ACTN</name>
<dbReference type="SUPFAM" id="SSF53850">
    <property type="entry name" value="Periplasmic binding protein-like II"/>
    <property type="match status" value="1"/>
</dbReference>
<dbReference type="Gene3D" id="3.40.190.10">
    <property type="entry name" value="Periplasmic binding protein-like II"/>
    <property type="match status" value="2"/>
</dbReference>
<feature type="signal peptide" evidence="2">
    <location>
        <begin position="1"/>
        <end position="36"/>
    </location>
</feature>
<evidence type="ECO:0000256" key="1">
    <source>
        <dbReference type="ARBA" id="ARBA00022729"/>
    </source>
</evidence>
<evidence type="ECO:0000256" key="2">
    <source>
        <dbReference type="SAM" id="SignalP"/>
    </source>
</evidence>
<dbReference type="PANTHER" id="PTHR35936:SF19">
    <property type="entry name" value="AMINO-ACID-BINDING PROTEIN YXEM-RELATED"/>
    <property type="match status" value="1"/>
</dbReference>
<dbReference type="Proteomes" id="UP000479639">
    <property type="component" value="Unassembled WGS sequence"/>
</dbReference>
<evidence type="ECO:0000313" key="5">
    <source>
        <dbReference type="Proteomes" id="UP000479639"/>
    </source>
</evidence>
<accession>A0A7C8G016</accession>
<organism evidence="4 5">
    <name type="scientific">Adlercreutzia muris</name>
    <dbReference type="NCBI Taxonomy" id="1796610"/>
    <lineage>
        <taxon>Bacteria</taxon>
        <taxon>Bacillati</taxon>
        <taxon>Actinomycetota</taxon>
        <taxon>Coriobacteriia</taxon>
        <taxon>Eggerthellales</taxon>
        <taxon>Eggerthellaceae</taxon>
        <taxon>Adlercreutzia</taxon>
    </lineage>
</organism>
<protein>
    <submittedName>
        <fullName evidence="4">Transporter substrate-binding domain-containing protein</fullName>
    </submittedName>
</protein>
<feature type="domain" description="Solute-binding protein family 3/N-terminal" evidence="3">
    <location>
        <begin position="71"/>
        <end position="304"/>
    </location>
</feature>
<gene>
    <name evidence="4" type="ORF">F8D48_06535</name>
</gene>
<keyword evidence="1 2" id="KW-0732">Signal</keyword>
<dbReference type="SMART" id="SM00062">
    <property type="entry name" value="PBPb"/>
    <property type="match status" value="1"/>
</dbReference>
<reference evidence="4 5" key="1">
    <citation type="submission" date="2019-09" db="EMBL/GenBank/DDBJ databases">
        <title>Whole genome shotgun sequencing (WGS) of Ellagibacter isourolithinifaciens DSM 104140(T) and Adlercreutzia muris DSM 29508(T).</title>
        <authorList>
            <person name="Stoll D.A."/>
            <person name="Danylec N."/>
            <person name="Huch M."/>
        </authorList>
    </citation>
    <scope>NUCLEOTIDE SEQUENCE [LARGE SCALE GENOMIC DNA]</scope>
    <source>
        <strain evidence="4 5">DSM 29508</strain>
    </source>
</reference>
<evidence type="ECO:0000313" key="4">
    <source>
        <dbReference type="EMBL" id="KAB1647943.1"/>
    </source>
</evidence>
<feature type="chain" id="PRO_5028988219" evidence="2">
    <location>
        <begin position="37"/>
        <end position="324"/>
    </location>
</feature>
<dbReference type="RefSeq" id="WP_151430592.1">
    <property type="nucleotide sequence ID" value="NZ_JANJZI010000003.1"/>
</dbReference>
<dbReference type="PANTHER" id="PTHR35936">
    <property type="entry name" value="MEMBRANE-BOUND LYTIC MUREIN TRANSGLYCOSYLASE F"/>
    <property type="match status" value="1"/>
</dbReference>
<dbReference type="InterPro" id="IPR001638">
    <property type="entry name" value="Solute-binding_3/MltF_N"/>
</dbReference>
<dbReference type="AlphaFoldDB" id="A0A7C8G016"/>
<dbReference type="EMBL" id="WAJS01000017">
    <property type="protein sequence ID" value="KAB1647943.1"/>
    <property type="molecule type" value="Genomic_DNA"/>
</dbReference>
<sequence length="324" mass="33125">MTDLSLSAPGRRVPLGAALRAALAAVLALVAAVALAACVSVLTGCSSDEAASMGSGVEAAVEGATTDESGVLVVASALNSEPYEQATSTSQIGFTVELLELVGEQAGLDVRFAKAVNHKDADQNITPGQPEDVAAKVAAGEADLGASSLTTDGGLEGVTCTEPYLHADYAVLTKMGAGLDSLEALAAAEAPVVAIQDEPAIASWVAELLPQAEVVPFEDGIDALMELNSERAQAAIVDEPRFRRYIKVREPHLQAVEVVPSAKDYAFIVAAGNDELAATINDALGALKADGSYDELYDNWFGDAPEAGTATRPAGEAVQDSTGA</sequence>